<dbReference type="EMBL" id="QJJV01000004">
    <property type="protein sequence ID" value="PXX18569.1"/>
    <property type="molecule type" value="Genomic_DNA"/>
</dbReference>
<gene>
    <name evidence="6" type="ORF">C7400_10479</name>
</gene>
<dbReference type="CDD" id="cd13400">
    <property type="entry name" value="LT_IagB-like"/>
    <property type="match status" value="1"/>
</dbReference>
<dbReference type="SUPFAM" id="SSF53955">
    <property type="entry name" value="Lysozyme-like"/>
    <property type="match status" value="1"/>
</dbReference>
<evidence type="ECO:0000256" key="1">
    <source>
        <dbReference type="ARBA" id="ARBA00006135"/>
    </source>
</evidence>
<feature type="domain" description="Transglycosylase SLT" evidence="5">
    <location>
        <begin position="34"/>
        <end position="133"/>
    </location>
</feature>
<feature type="region of interest" description="Disordered" evidence="3">
    <location>
        <begin position="363"/>
        <end position="396"/>
    </location>
</feature>
<feature type="chain" id="PRO_5046994829" evidence="4">
    <location>
        <begin position="33"/>
        <end position="396"/>
    </location>
</feature>
<feature type="compositionally biased region" description="Low complexity" evidence="3">
    <location>
        <begin position="363"/>
        <end position="386"/>
    </location>
</feature>
<dbReference type="RefSeq" id="WP_110326691.1">
    <property type="nucleotide sequence ID" value="NZ_JAGIXD010000004.1"/>
</dbReference>
<sequence>MQYQKIISMAAAFGRGLLCALIACAMPGLAFADCIDDAAAFQHVNVSLMRAIAQVESGTQTRVINTNSNGTVDIGLMQINSSWLPRLAQEGITEQSLFDPCTNAYVGAWILAENIRQFGPTWNAIGAYNSPSADKRLAYARKVYAAAQSLSSSPDSSMPILPPSYIPPQDYNPFASLEVNQPHAGAAPRVPTALMAKPGSSAIASAPPGAYNFGWAVSGADGAKPVQVFDDGAKIYVQFSDMKRVPAIFADTPRGRVVLRWEAQPPYAVIVSSEQRLIFQIGGAEATAQRTGTLPPLPTQSAANGASNAAANGASSAAPSPAPQAGARNAADKSADALWYATMSHPIPASSKVAAQVEPVAVTAPSNPAPSNSAPAPASKPAASHPGTSALWYVTK</sequence>
<organism evidence="6 7">
    <name type="scientific">Paraburkholderia tropica</name>
    <dbReference type="NCBI Taxonomy" id="92647"/>
    <lineage>
        <taxon>Bacteria</taxon>
        <taxon>Pseudomonadati</taxon>
        <taxon>Pseudomonadota</taxon>
        <taxon>Betaproteobacteria</taxon>
        <taxon>Burkholderiales</taxon>
        <taxon>Burkholderiaceae</taxon>
        <taxon>Paraburkholderia</taxon>
    </lineage>
</organism>
<accession>A0ABX5MTT9</accession>
<evidence type="ECO:0000256" key="3">
    <source>
        <dbReference type="SAM" id="MobiDB-lite"/>
    </source>
</evidence>
<dbReference type="InterPro" id="IPR010258">
    <property type="entry name" value="Conjugal_tfr_TrbG/VirB9/CagX"/>
</dbReference>
<dbReference type="Gene3D" id="1.10.530.10">
    <property type="match status" value="1"/>
</dbReference>
<name>A0ABX5MTT9_9BURK</name>
<keyword evidence="2 4" id="KW-0732">Signal</keyword>
<dbReference type="Proteomes" id="UP000247515">
    <property type="component" value="Unassembled WGS sequence"/>
</dbReference>
<keyword evidence="7" id="KW-1185">Reference proteome</keyword>
<evidence type="ECO:0000313" key="7">
    <source>
        <dbReference type="Proteomes" id="UP000247515"/>
    </source>
</evidence>
<evidence type="ECO:0000256" key="4">
    <source>
        <dbReference type="SAM" id="SignalP"/>
    </source>
</evidence>
<evidence type="ECO:0000313" key="6">
    <source>
        <dbReference type="EMBL" id="PXX18569.1"/>
    </source>
</evidence>
<feature type="compositionally biased region" description="Low complexity" evidence="3">
    <location>
        <begin position="300"/>
        <end position="327"/>
    </location>
</feature>
<comment type="caution">
    <text evidence="6">The sequence shown here is derived from an EMBL/GenBank/DDBJ whole genome shotgun (WGS) entry which is preliminary data.</text>
</comment>
<evidence type="ECO:0000256" key="2">
    <source>
        <dbReference type="ARBA" id="ARBA00022729"/>
    </source>
</evidence>
<reference evidence="6 7" key="1">
    <citation type="submission" date="2018-05" db="EMBL/GenBank/DDBJ databases">
        <title>Genomic Encyclopedia of Type Strains, Phase IV (KMG-V): Genome sequencing to study the core and pangenomes of soil and plant-associated prokaryotes.</title>
        <authorList>
            <person name="Whitman W."/>
        </authorList>
    </citation>
    <scope>NUCLEOTIDE SEQUENCE [LARGE SCALE GENOMIC DNA]</scope>
    <source>
        <strain evidence="6 7">SIr-6563</strain>
    </source>
</reference>
<dbReference type="Pfam" id="PF01464">
    <property type="entry name" value="SLT"/>
    <property type="match status" value="1"/>
</dbReference>
<dbReference type="InterPro" id="IPR008258">
    <property type="entry name" value="Transglycosylase_SLT_dom_1"/>
</dbReference>
<comment type="similarity">
    <text evidence="1">Belongs to the TrbG/VirB9 family.</text>
</comment>
<dbReference type="CDD" id="cd06911">
    <property type="entry name" value="VirB9_CagX_TrbG"/>
    <property type="match status" value="1"/>
</dbReference>
<dbReference type="Gene3D" id="2.60.40.2500">
    <property type="match status" value="1"/>
</dbReference>
<feature type="signal peptide" evidence="4">
    <location>
        <begin position="1"/>
        <end position="32"/>
    </location>
</feature>
<dbReference type="InterPro" id="IPR023346">
    <property type="entry name" value="Lysozyme-like_dom_sf"/>
</dbReference>
<evidence type="ECO:0000259" key="5">
    <source>
        <dbReference type="Pfam" id="PF01464"/>
    </source>
</evidence>
<feature type="region of interest" description="Disordered" evidence="3">
    <location>
        <begin position="289"/>
        <end position="330"/>
    </location>
</feature>
<dbReference type="InterPro" id="IPR038161">
    <property type="entry name" value="VirB9/CagX/TrbG_C_sf"/>
</dbReference>
<protein>
    <submittedName>
        <fullName evidence="6">Conjugative transfer protein CagX</fullName>
    </submittedName>
</protein>
<proteinExistence type="inferred from homology"/>
<dbReference type="InterPro" id="IPR033645">
    <property type="entry name" value="VirB9/CagX/TrbG_C"/>
</dbReference>
<dbReference type="Pfam" id="PF03524">
    <property type="entry name" value="CagX"/>
    <property type="match status" value="1"/>
</dbReference>